<protein>
    <submittedName>
        <fullName evidence="7">RFLB protein</fullName>
    </submittedName>
</protein>
<evidence type="ECO:0000256" key="6">
    <source>
        <dbReference type="SAM" id="Phobius"/>
    </source>
</evidence>
<reference evidence="7" key="1">
    <citation type="journal article" date="2021" name="Cell">
        <title>Tracing the genetic footprints of vertebrate landing in non-teleost ray-finned fishes.</title>
        <authorList>
            <person name="Bi X."/>
            <person name="Wang K."/>
            <person name="Yang L."/>
            <person name="Pan H."/>
            <person name="Jiang H."/>
            <person name="Wei Q."/>
            <person name="Fang M."/>
            <person name="Yu H."/>
            <person name="Zhu C."/>
            <person name="Cai Y."/>
            <person name="He Y."/>
            <person name="Gan X."/>
            <person name="Zeng H."/>
            <person name="Yu D."/>
            <person name="Zhu Y."/>
            <person name="Jiang H."/>
            <person name="Qiu Q."/>
            <person name="Yang H."/>
            <person name="Zhang Y.E."/>
            <person name="Wang W."/>
            <person name="Zhu M."/>
            <person name="He S."/>
            <person name="Zhang G."/>
        </authorList>
    </citation>
    <scope>NUCLEOTIDE SEQUENCE</scope>
    <source>
        <strain evidence="7">Pddl_001</strain>
    </source>
</reference>
<dbReference type="Pfam" id="PF15068">
    <property type="entry name" value="FAM101"/>
    <property type="match status" value="1"/>
</dbReference>
<dbReference type="PANTHER" id="PTHR31848:SF2">
    <property type="entry name" value="REFILIN-B"/>
    <property type="match status" value="1"/>
</dbReference>
<dbReference type="Proteomes" id="UP001166093">
    <property type="component" value="Unassembled WGS sequence"/>
</dbReference>
<dbReference type="InterPro" id="IPR028215">
    <property type="entry name" value="Refilin"/>
</dbReference>
<keyword evidence="5" id="KW-0206">Cytoskeleton</keyword>
<evidence type="ECO:0000256" key="5">
    <source>
        <dbReference type="ARBA" id="ARBA00023212"/>
    </source>
</evidence>
<keyword evidence="8" id="KW-1185">Reference proteome</keyword>
<proteinExistence type="inferred from homology"/>
<dbReference type="EMBL" id="JAAWVQ010056580">
    <property type="protein sequence ID" value="MBN3276065.1"/>
    <property type="molecule type" value="Genomic_DNA"/>
</dbReference>
<evidence type="ECO:0000256" key="2">
    <source>
        <dbReference type="ARBA" id="ARBA00009886"/>
    </source>
</evidence>
<sequence length="129" mass="15112">RLYPLSFGEGVELDPLPPKEIRYTSSVHYDSDHHFIHDVFFLPVGLAVASCSQTVLVLPSCTWRRYKTQLELQPRLRAQRYQSTTIVYPKHARAVYTTTLQYDCRRISRRFLSSVELEVVDRTLRPGYH</sequence>
<dbReference type="PANTHER" id="PTHR31848">
    <property type="match status" value="1"/>
</dbReference>
<accession>A0ABS2XP10</accession>
<keyword evidence="6" id="KW-0812">Transmembrane</keyword>
<comment type="similarity">
    <text evidence="2">Belongs to the Refilin family.</text>
</comment>
<keyword evidence="4" id="KW-0963">Cytoplasm</keyword>
<keyword evidence="6" id="KW-1133">Transmembrane helix</keyword>
<gene>
    <name evidence="7" type="primary">Rflnb</name>
    <name evidence="7" type="ORF">GTO93_0002465</name>
</gene>
<organism evidence="7 8">
    <name type="scientific">Polyodon spathula</name>
    <name type="common">North American paddlefish</name>
    <name type="synonym">Squalus spathula</name>
    <dbReference type="NCBI Taxonomy" id="7913"/>
    <lineage>
        <taxon>Eukaryota</taxon>
        <taxon>Metazoa</taxon>
        <taxon>Chordata</taxon>
        <taxon>Craniata</taxon>
        <taxon>Vertebrata</taxon>
        <taxon>Euteleostomi</taxon>
        <taxon>Actinopterygii</taxon>
        <taxon>Chondrostei</taxon>
        <taxon>Acipenseriformes</taxon>
        <taxon>Polyodontidae</taxon>
        <taxon>Polyodon</taxon>
    </lineage>
</organism>
<evidence type="ECO:0000313" key="7">
    <source>
        <dbReference type="EMBL" id="MBN3276065.1"/>
    </source>
</evidence>
<evidence type="ECO:0000313" key="8">
    <source>
        <dbReference type="Proteomes" id="UP001166093"/>
    </source>
</evidence>
<feature type="non-terminal residue" evidence="7">
    <location>
        <position position="1"/>
    </location>
</feature>
<comment type="subunit">
    <text evidence="3">Interacts with FLNA and FLNB.</text>
</comment>
<feature type="non-terminal residue" evidence="7">
    <location>
        <position position="129"/>
    </location>
</feature>
<evidence type="ECO:0000256" key="3">
    <source>
        <dbReference type="ARBA" id="ARBA00011189"/>
    </source>
</evidence>
<name>A0ABS2XP10_POLSP</name>
<evidence type="ECO:0000256" key="4">
    <source>
        <dbReference type="ARBA" id="ARBA00022490"/>
    </source>
</evidence>
<keyword evidence="6" id="KW-0472">Membrane</keyword>
<comment type="caution">
    <text evidence="7">The sequence shown here is derived from an EMBL/GenBank/DDBJ whole genome shotgun (WGS) entry which is preliminary data.</text>
</comment>
<feature type="transmembrane region" description="Helical" evidence="6">
    <location>
        <begin position="39"/>
        <end position="58"/>
    </location>
</feature>
<evidence type="ECO:0000256" key="1">
    <source>
        <dbReference type="ARBA" id="ARBA00004245"/>
    </source>
</evidence>
<comment type="subcellular location">
    <subcellularLocation>
        <location evidence="1">Cytoplasm</location>
        <location evidence="1">Cytoskeleton</location>
    </subcellularLocation>
</comment>